<dbReference type="Proteomes" id="UP001257060">
    <property type="component" value="Unassembled WGS sequence"/>
</dbReference>
<keyword evidence="3" id="KW-1185">Reference proteome</keyword>
<protein>
    <submittedName>
        <fullName evidence="2">Uncharacterized protein</fullName>
    </submittedName>
</protein>
<keyword evidence="1" id="KW-1133">Transmembrane helix</keyword>
<evidence type="ECO:0000256" key="1">
    <source>
        <dbReference type="SAM" id="Phobius"/>
    </source>
</evidence>
<keyword evidence="1" id="KW-0812">Transmembrane</keyword>
<feature type="transmembrane region" description="Helical" evidence="1">
    <location>
        <begin position="20"/>
        <end position="44"/>
    </location>
</feature>
<accession>A0ABU2GAU8</accession>
<dbReference type="EMBL" id="JAMQOP010000001">
    <property type="protein sequence ID" value="MDS0297931.1"/>
    <property type="molecule type" value="Genomic_DNA"/>
</dbReference>
<evidence type="ECO:0000313" key="2">
    <source>
        <dbReference type="EMBL" id="MDS0297931.1"/>
    </source>
</evidence>
<sequence>MDTNPGGLSELLSDRIRTSYLAKMVAVFVVIGLVVASVGAYSYVNTSQHVKAET</sequence>
<reference evidence="2 3" key="1">
    <citation type="submission" date="2022-06" db="EMBL/GenBank/DDBJ databases">
        <title>Halogeometricum sp. a new haloarchaeum isolate from saline soil.</title>
        <authorList>
            <person name="Strakova D."/>
            <person name="Galisteo C."/>
            <person name="Sanchez-Porro C."/>
            <person name="Ventosa A."/>
        </authorList>
    </citation>
    <scope>NUCLEOTIDE SEQUENCE [LARGE SCALE GENOMIC DNA]</scope>
    <source>
        <strain evidence="2 3">S1BR25-6</strain>
    </source>
</reference>
<name>A0ABU2GAU8_9EURY</name>
<dbReference type="RefSeq" id="WP_310922758.1">
    <property type="nucleotide sequence ID" value="NZ_JAMQOP010000001.1"/>
</dbReference>
<comment type="caution">
    <text evidence="2">The sequence shown here is derived from an EMBL/GenBank/DDBJ whole genome shotgun (WGS) entry which is preliminary data.</text>
</comment>
<organism evidence="2 3">
    <name type="scientific">Halogeometricum salsisoli</name>
    <dbReference type="NCBI Taxonomy" id="2950536"/>
    <lineage>
        <taxon>Archaea</taxon>
        <taxon>Methanobacteriati</taxon>
        <taxon>Methanobacteriota</taxon>
        <taxon>Stenosarchaea group</taxon>
        <taxon>Halobacteria</taxon>
        <taxon>Halobacteriales</taxon>
        <taxon>Haloferacaceae</taxon>
        <taxon>Halogeometricum</taxon>
    </lineage>
</organism>
<gene>
    <name evidence="2" type="ORF">NDI76_04180</name>
</gene>
<proteinExistence type="predicted"/>
<keyword evidence="1" id="KW-0472">Membrane</keyword>
<evidence type="ECO:0000313" key="3">
    <source>
        <dbReference type="Proteomes" id="UP001257060"/>
    </source>
</evidence>